<dbReference type="Proteomes" id="UP000000600">
    <property type="component" value="Unassembled WGS sequence"/>
</dbReference>
<proteinExistence type="predicted"/>
<keyword evidence="1" id="KW-0175">Coiled coil</keyword>
<dbReference type="RefSeq" id="XP_001459468.1">
    <property type="nucleotide sequence ID" value="XM_001459431.1"/>
</dbReference>
<dbReference type="InParanoid" id="A0E9V4"/>
<evidence type="ECO:0000256" key="1">
    <source>
        <dbReference type="SAM" id="Coils"/>
    </source>
</evidence>
<dbReference type="EMBL" id="CT868666">
    <property type="protein sequence ID" value="CAK92071.1"/>
    <property type="molecule type" value="Genomic_DNA"/>
</dbReference>
<dbReference type="GeneID" id="5045253"/>
<name>A0E9V4_PARTE</name>
<sequence>MNICLLSLSTQFKDFIYLINKILKNHEGITSVSQRLYKPPPIKSDYQKKQLKRPSNVFQTQSHPPKQQIQQQILPPEQILNSIVTIASDDLDPQQQQLEDPHLAFQQIPQTFLQTMSYNLKEQGLINKLKNTLKDQISYLQESLNFYNNIHQKYDIIQTSKTNLEANDKTQRLKAWSYYKANQQIKLINEKIDLFSIPIGFKIQPDKIYNTTKEQMKTIIHQHIQQLKISQDALNSYKFDNFFDNQNVERIFNFLISFQEAYEKCENTKSLLIIENSLCDALHTLRIQSQTLFDQIKAKYEDWYNKFQEKDGQYQMFLKMLQIRIHHMPFYYLTQTPIYESKHHQDVLKYMDEMLIIQQSLSQYQDQIPFIMKFLKLRNKQLKTLEIIINYVNSDYPYNKSLIIDVFYLKEVKLLDLDLTTFDYLLYLSTSIKELQDTLIQKQRFVSSITLQILDLSKLNTEEKIIEVKEIKKTQKKEVKQHLLDKQKQYLKNLSVKNKTEEQFIQSRLNKEDEKLKIEKENKIERLKAKLLRQTIAQKQEEKNYEFLLKKYRYQENQSNLIIQKEEKKRKNFDILGQMLYLILDARFKLYKTQQKETYDQIINFYGQHMYQKGIPKKFKLSTIQQLYESIYELSKDFRDHFNQYFLDKQVKNYHNIVQQQQNQQVNEQSQLFQEAKQVDFINFSLTISLKLLNIISHHKSVYSIQRFIDFDILQMPDLDFYSLKHYLQWIQKNAENTFDYLQKNSDALLRFEWIPFLNGQVKCSEKQQEKLFELIKKINHCYILEFEVIRYIINSLARELFHENTFKFDLRQLTKDYIEQSTKQQLQDKMKYFPKLNQELLIQLEPFLLYLEQKVLCNLEAYYIISIIQKETVQNAELEQIIKNNQYFRDSNDVWKFKYQGMRYILEKNEFKNNNLNEMINEQMRRNSNMKSKGSNQGQFGKSSLQDKYQELMQLNNQKNERIQVKKPLSIILEVDYKEDQKFLVRLVNESNQRVSMEIKEEVVSDVVELMCENVKGKDKGKGKWVMKINNEKINFSQIDILSYGIPKWFNLIINGQKRDIRMDQNILQLERYLMVRYNSESEKELFNIYQYK</sequence>
<reference evidence="2 3" key="1">
    <citation type="journal article" date="2006" name="Nature">
        <title>Global trends of whole-genome duplications revealed by the ciliate Paramecium tetraurelia.</title>
        <authorList>
            <consortium name="Genoscope"/>
            <person name="Aury J.-M."/>
            <person name="Jaillon O."/>
            <person name="Duret L."/>
            <person name="Noel B."/>
            <person name="Jubin C."/>
            <person name="Porcel B.M."/>
            <person name="Segurens B."/>
            <person name="Daubin V."/>
            <person name="Anthouard V."/>
            <person name="Aiach N."/>
            <person name="Arnaiz O."/>
            <person name="Billaut A."/>
            <person name="Beisson J."/>
            <person name="Blanc I."/>
            <person name="Bouhouche K."/>
            <person name="Camara F."/>
            <person name="Duharcourt S."/>
            <person name="Guigo R."/>
            <person name="Gogendeau D."/>
            <person name="Katinka M."/>
            <person name="Keller A.-M."/>
            <person name="Kissmehl R."/>
            <person name="Klotz C."/>
            <person name="Koll F."/>
            <person name="Le Moue A."/>
            <person name="Lepere C."/>
            <person name="Malinsky S."/>
            <person name="Nowacki M."/>
            <person name="Nowak J.K."/>
            <person name="Plattner H."/>
            <person name="Poulain J."/>
            <person name="Ruiz F."/>
            <person name="Serrano V."/>
            <person name="Zagulski M."/>
            <person name="Dessen P."/>
            <person name="Betermier M."/>
            <person name="Weissenbach J."/>
            <person name="Scarpelli C."/>
            <person name="Schachter V."/>
            <person name="Sperling L."/>
            <person name="Meyer E."/>
            <person name="Cohen J."/>
            <person name="Wincker P."/>
        </authorList>
    </citation>
    <scope>NUCLEOTIDE SEQUENCE [LARGE SCALE GENOMIC DNA]</scope>
    <source>
        <strain evidence="2 3">Stock d4-2</strain>
    </source>
</reference>
<dbReference type="OrthoDB" id="302357at2759"/>
<dbReference type="KEGG" id="ptm:GSPATT00024802001"/>
<dbReference type="HOGENOM" id="CLU_284207_0_0_1"/>
<protein>
    <submittedName>
        <fullName evidence="2">Uncharacterized protein</fullName>
    </submittedName>
</protein>
<gene>
    <name evidence="2" type="ORF">GSPATT00024802001</name>
</gene>
<accession>A0E9V4</accession>
<evidence type="ECO:0000313" key="2">
    <source>
        <dbReference type="EMBL" id="CAK92071.1"/>
    </source>
</evidence>
<dbReference type="AlphaFoldDB" id="A0E9V4"/>
<organism evidence="2 3">
    <name type="scientific">Paramecium tetraurelia</name>
    <dbReference type="NCBI Taxonomy" id="5888"/>
    <lineage>
        <taxon>Eukaryota</taxon>
        <taxon>Sar</taxon>
        <taxon>Alveolata</taxon>
        <taxon>Ciliophora</taxon>
        <taxon>Intramacronucleata</taxon>
        <taxon>Oligohymenophorea</taxon>
        <taxon>Peniculida</taxon>
        <taxon>Parameciidae</taxon>
        <taxon>Paramecium</taxon>
    </lineage>
</organism>
<evidence type="ECO:0000313" key="3">
    <source>
        <dbReference type="Proteomes" id="UP000000600"/>
    </source>
</evidence>
<keyword evidence="3" id="KW-1185">Reference proteome</keyword>
<feature type="coiled-coil region" evidence="1">
    <location>
        <begin position="907"/>
        <end position="963"/>
    </location>
</feature>
<dbReference type="OMA" id="YEKCENT"/>